<dbReference type="AlphaFoldDB" id="A0A1I0PH54"/>
<dbReference type="Pfam" id="PF01850">
    <property type="entry name" value="PIN"/>
    <property type="match status" value="1"/>
</dbReference>
<gene>
    <name evidence="8" type="ORF">SAMN05216170_1819</name>
</gene>
<evidence type="ECO:0000256" key="5">
    <source>
        <dbReference type="ARBA" id="ARBA00022842"/>
    </source>
</evidence>
<reference evidence="8 9" key="1">
    <citation type="submission" date="2016-10" db="EMBL/GenBank/DDBJ databases">
        <authorList>
            <person name="de Groot N.N."/>
        </authorList>
    </citation>
    <scope>NUCLEOTIDE SEQUENCE [LARGE SCALE GENOMIC DNA]</scope>
    <source>
        <strain evidence="8 9">OGL-20</strain>
    </source>
</reference>
<dbReference type="Proteomes" id="UP000182125">
    <property type="component" value="Unassembled WGS sequence"/>
</dbReference>
<dbReference type="CDD" id="cd18738">
    <property type="entry name" value="PIN_VapC4-5_FitB-like"/>
    <property type="match status" value="1"/>
</dbReference>
<dbReference type="EMBL" id="FOIW01000002">
    <property type="protein sequence ID" value="SEW13738.1"/>
    <property type="molecule type" value="Genomic_DNA"/>
</dbReference>
<proteinExistence type="inferred from homology"/>
<keyword evidence="3" id="KW-0479">Metal-binding</keyword>
<keyword evidence="2" id="KW-0540">Nuclease</keyword>
<evidence type="ECO:0000256" key="3">
    <source>
        <dbReference type="ARBA" id="ARBA00022723"/>
    </source>
</evidence>
<dbReference type="InterPro" id="IPR029060">
    <property type="entry name" value="PIN-like_dom_sf"/>
</dbReference>
<name>A0A1I0PH54_9EURY</name>
<evidence type="ECO:0000259" key="7">
    <source>
        <dbReference type="Pfam" id="PF01850"/>
    </source>
</evidence>
<feature type="domain" description="PIN" evidence="7">
    <location>
        <begin position="6"/>
        <end position="119"/>
    </location>
</feature>
<comment type="similarity">
    <text evidence="6">Belongs to the PINc/VapC protein family.</text>
</comment>
<evidence type="ECO:0000256" key="1">
    <source>
        <dbReference type="ARBA" id="ARBA00001946"/>
    </source>
</evidence>
<sequence>MGEGFLIDTNILIYYLADAIPKEELPKVEEILRKSFNVSIITKIEFLGWKGHTPEGFEKSKEFISFAHVIPLTDEIADIAIELRRKVKVKLPDAVIAATALRHNLTLVTRNVRDFENVEGLRIYNHSKGLIWGVSSPLPSSFRVRRPWLWPLSS</sequence>
<dbReference type="GO" id="GO:0046872">
    <property type="term" value="F:metal ion binding"/>
    <property type="evidence" value="ECO:0007669"/>
    <property type="project" value="UniProtKB-KW"/>
</dbReference>
<dbReference type="GO" id="GO:0016787">
    <property type="term" value="F:hydrolase activity"/>
    <property type="evidence" value="ECO:0007669"/>
    <property type="project" value="UniProtKB-KW"/>
</dbReference>
<dbReference type="InterPro" id="IPR050556">
    <property type="entry name" value="Type_II_TA_system_RNase"/>
</dbReference>
<dbReference type="GO" id="GO:0004518">
    <property type="term" value="F:nuclease activity"/>
    <property type="evidence" value="ECO:0007669"/>
    <property type="project" value="UniProtKB-KW"/>
</dbReference>
<dbReference type="PANTHER" id="PTHR33653">
    <property type="entry name" value="RIBONUCLEASE VAPC2"/>
    <property type="match status" value="1"/>
</dbReference>
<evidence type="ECO:0000313" key="8">
    <source>
        <dbReference type="EMBL" id="SEW13738.1"/>
    </source>
</evidence>
<dbReference type="GeneID" id="33333217"/>
<keyword evidence="4" id="KW-0378">Hydrolase</keyword>
<organism evidence="8 9">
    <name type="scientific">Thermococcus thioreducens</name>
    <dbReference type="NCBI Taxonomy" id="277988"/>
    <lineage>
        <taxon>Archaea</taxon>
        <taxon>Methanobacteriati</taxon>
        <taxon>Methanobacteriota</taxon>
        <taxon>Thermococci</taxon>
        <taxon>Thermococcales</taxon>
        <taxon>Thermococcaceae</taxon>
        <taxon>Thermococcus</taxon>
    </lineage>
</organism>
<evidence type="ECO:0000313" key="9">
    <source>
        <dbReference type="Proteomes" id="UP000182125"/>
    </source>
</evidence>
<protein>
    <recommendedName>
        <fullName evidence="7">PIN domain-containing protein</fullName>
    </recommendedName>
</protein>
<evidence type="ECO:0000256" key="4">
    <source>
        <dbReference type="ARBA" id="ARBA00022801"/>
    </source>
</evidence>
<dbReference type="RefSeq" id="WP_143597815.1">
    <property type="nucleotide sequence ID" value="NZ_CP015105.1"/>
</dbReference>
<dbReference type="PANTHER" id="PTHR33653:SF1">
    <property type="entry name" value="RIBONUCLEASE VAPC2"/>
    <property type="match status" value="1"/>
</dbReference>
<evidence type="ECO:0000256" key="6">
    <source>
        <dbReference type="ARBA" id="ARBA00038093"/>
    </source>
</evidence>
<comment type="cofactor">
    <cofactor evidence="1">
        <name>Mg(2+)</name>
        <dbReference type="ChEBI" id="CHEBI:18420"/>
    </cofactor>
</comment>
<keyword evidence="5" id="KW-0460">Magnesium</keyword>
<dbReference type="OrthoDB" id="95713at2157"/>
<dbReference type="InterPro" id="IPR002716">
    <property type="entry name" value="PIN_dom"/>
</dbReference>
<accession>A0A1I0PH54</accession>
<evidence type="ECO:0000256" key="2">
    <source>
        <dbReference type="ARBA" id="ARBA00022722"/>
    </source>
</evidence>
<dbReference type="SUPFAM" id="SSF88723">
    <property type="entry name" value="PIN domain-like"/>
    <property type="match status" value="1"/>
</dbReference>
<dbReference type="Gene3D" id="3.40.50.1010">
    <property type="entry name" value="5'-nuclease"/>
    <property type="match status" value="1"/>
</dbReference>